<feature type="chain" id="PRO_5007908807" description="ELWxxDGT repeat protein" evidence="2">
    <location>
        <begin position="31"/>
        <end position="641"/>
    </location>
</feature>
<evidence type="ECO:0000313" key="3">
    <source>
        <dbReference type="EMBL" id="KKO73291.1"/>
    </source>
</evidence>
<sequence>MNTPYLPKIARLAPLSLAVLLAACGGGSSGSDNNGNNDGGGDNGGGKPEPTTASLSVSVSQLPAGASMTLQQLAGEEIIATESFDTTATRKLAHASSGSILRIASVQPAQPQRYLLQCQFADTGLGSVHEDGSLTLSALPATDNVIDIRCSQVQLVRDWKADGGRPTGFRQALVGYLSIDTDNATAQWLKDAQGHAVMFGSTGATGLQTAPVTDYFQGKAYFGATDEAHGRELWSSDGSPAQTRLAADFVAGPGSSDFRITNIWNDRIWVYTIASQAVESRNGTDFEAVTMKNDTGKTLAPFCSYTPSSCEIADNTFIYVSSKLYANKLNDNGSLDNSENATLLLTPKIDLGPDYKSLTFVKRVGATTYYGNYSSTGSKPGSLTFLGTTDGTQAGTPKGANTLLAPAYDLIPGYYGSTLATLKDELYFVKGTDVKTLKDKAPQQLYKTNGTPAGTIPLTTFGNGEQITLLTETPNAIYFLVNDQTRNLLHKVDSAGTVSVLPAETASPDIVLTGDSSAPAYLTRSSLHAAGDRVVFTGTDGHLYGSDGSKNGTQRLFPDVAGNHIVPAIGACAAAQCALSSVNTIGNKVLITVRTSTEDSNTTQGASINQQYWLTDGTAAGTQVLKDKESSEIFIQHIKLS</sequence>
<dbReference type="EMBL" id="LBNE01000001">
    <property type="protein sequence ID" value="KKO73291.1"/>
    <property type="molecule type" value="Genomic_DNA"/>
</dbReference>
<keyword evidence="2" id="KW-0732">Signal</keyword>
<evidence type="ECO:0000313" key="4">
    <source>
        <dbReference type="Proteomes" id="UP000078084"/>
    </source>
</evidence>
<accession>A0A171KWM4</accession>
<dbReference type="AlphaFoldDB" id="A0A171KWM4"/>
<reference evidence="3 4" key="1">
    <citation type="submission" date="2015-04" db="EMBL/GenBank/DDBJ databases">
        <title>Genome sequence of Kerstersia gyiorum CG1.</title>
        <authorList>
            <person name="Greninger A.L."/>
            <person name="Kozyreva V."/>
            <person name="Chaturvedi V."/>
        </authorList>
    </citation>
    <scope>NUCLEOTIDE SEQUENCE [LARGE SCALE GENOMIC DNA]</scope>
    <source>
        <strain evidence="3 4">CG1</strain>
    </source>
</reference>
<comment type="caution">
    <text evidence="3">The sequence shown here is derived from an EMBL/GenBank/DDBJ whole genome shotgun (WGS) entry which is preliminary data.</text>
</comment>
<feature type="region of interest" description="Disordered" evidence="1">
    <location>
        <begin position="29"/>
        <end position="56"/>
    </location>
</feature>
<keyword evidence="4" id="KW-1185">Reference proteome</keyword>
<evidence type="ECO:0000256" key="2">
    <source>
        <dbReference type="SAM" id="SignalP"/>
    </source>
</evidence>
<dbReference type="RefSeq" id="WP_068367432.1">
    <property type="nucleotide sequence ID" value="NZ_CP033936.1"/>
</dbReference>
<evidence type="ECO:0008006" key="5">
    <source>
        <dbReference type="Google" id="ProtNLM"/>
    </source>
</evidence>
<dbReference type="Proteomes" id="UP000078084">
    <property type="component" value="Unassembled WGS sequence"/>
</dbReference>
<feature type="signal peptide" evidence="2">
    <location>
        <begin position="1"/>
        <end position="30"/>
    </location>
</feature>
<name>A0A171KWM4_9BURK</name>
<gene>
    <name evidence="3" type="ORF">AAV32_03245</name>
</gene>
<organism evidence="3 4">
    <name type="scientific">Kerstersia gyiorum</name>
    <dbReference type="NCBI Taxonomy" id="206506"/>
    <lineage>
        <taxon>Bacteria</taxon>
        <taxon>Pseudomonadati</taxon>
        <taxon>Pseudomonadota</taxon>
        <taxon>Betaproteobacteria</taxon>
        <taxon>Burkholderiales</taxon>
        <taxon>Alcaligenaceae</taxon>
        <taxon>Kerstersia</taxon>
    </lineage>
</organism>
<dbReference type="STRING" id="206506.AAV32_03245"/>
<evidence type="ECO:0000256" key="1">
    <source>
        <dbReference type="SAM" id="MobiDB-lite"/>
    </source>
</evidence>
<proteinExistence type="predicted"/>
<feature type="compositionally biased region" description="Gly residues" evidence="1">
    <location>
        <begin position="37"/>
        <end position="47"/>
    </location>
</feature>
<protein>
    <recommendedName>
        <fullName evidence="5">ELWxxDGT repeat protein</fullName>
    </recommendedName>
</protein>